<dbReference type="Pfam" id="PF01370">
    <property type="entry name" value="Epimerase"/>
    <property type="match status" value="1"/>
</dbReference>
<feature type="domain" description="NAD-dependent epimerase/dehydratase" evidence="1">
    <location>
        <begin position="8"/>
        <end position="244"/>
    </location>
</feature>
<dbReference type="AlphaFoldDB" id="A0A0M0BZP9"/>
<comment type="caution">
    <text evidence="2">The sequence shown here is derived from an EMBL/GenBank/DDBJ whole genome shotgun (WGS) entry which is preliminary data.</text>
</comment>
<dbReference type="Gene3D" id="3.90.25.10">
    <property type="entry name" value="UDP-galactose 4-epimerase, domain 1"/>
    <property type="match status" value="1"/>
</dbReference>
<dbReference type="PANTHER" id="PTHR43245">
    <property type="entry name" value="BIFUNCTIONAL POLYMYXIN RESISTANCE PROTEIN ARNA"/>
    <property type="match status" value="1"/>
</dbReference>
<proteinExistence type="predicted"/>
<dbReference type="InterPro" id="IPR001509">
    <property type="entry name" value="Epimerase_deHydtase"/>
</dbReference>
<dbReference type="InterPro" id="IPR050177">
    <property type="entry name" value="Lipid_A_modif_metabolic_enz"/>
</dbReference>
<dbReference type="PANTHER" id="PTHR43245:SF13">
    <property type="entry name" value="UDP-D-APIOSE_UDP-D-XYLOSE SYNTHASE 2"/>
    <property type="match status" value="1"/>
</dbReference>
<sequence>MSTGFSEILVTGGAGFIGSNLVDRLLDDGFKVKVIDDLSTGDKQNLASHEKNESFEFIEGNIRDFDLIKKTVKGVDAVFHEAALVSVTRSVEHPLLSNEINVKGSLNLLKACVNANVKRFVYASSCAVYGNAEVLPIPEDLSANPLSPYAVDKLATEKYAKVFYDVYGLETVGLRYFNVYGPRQKHGPYSGVISIFIKSFLKNKPPTIYGDGEQTRDFVNVEDVVEANLLSLSKSNIAGEVFNISSGKAFTINRIVKIIQKITNKESIDPVYAEPRLGDIKHSYAKITKAQRSLEFEPKVQLEKGLEQLIKWHSKQ</sequence>
<dbReference type="CDD" id="cd05256">
    <property type="entry name" value="UDP_AE_SDR_e"/>
    <property type="match status" value="1"/>
</dbReference>
<dbReference type="EMBL" id="LFWU01000014">
    <property type="protein sequence ID" value="KON34083.1"/>
    <property type="molecule type" value="Genomic_DNA"/>
</dbReference>
<dbReference type="PATRIC" id="fig|1685124.3.peg.74"/>
<dbReference type="Proteomes" id="UP000037237">
    <property type="component" value="Unassembled WGS sequence"/>
</dbReference>
<gene>
    <name evidence="2" type="ORF">AC477_00790</name>
</gene>
<accession>A0A0M0BZP9</accession>
<name>A0A0M0BZP9_9ARCH</name>
<dbReference type="InterPro" id="IPR036291">
    <property type="entry name" value="NAD(P)-bd_dom_sf"/>
</dbReference>
<reference evidence="2 3" key="1">
    <citation type="submission" date="2015-06" db="EMBL/GenBank/DDBJ databases">
        <title>New insights into the roles of widespread benthic archaea in carbon and nitrogen cycling.</title>
        <authorList>
            <person name="Lazar C.S."/>
            <person name="Baker B.J."/>
            <person name="Seitz K.W."/>
            <person name="Hyde A.S."/>
            <person name="Dick G.J."/>
            <person name="Hinrichs K.-U."/>
            <person name="Teske A.P."/>
        </authorList>
    </citation>
    <scope>NUCLEOTIDE SEQUENCE [LARGE SCALE GENOMIC DNA]</scope>
    <source>
        <strain evidence="2">SG8-32-1</strain>
    </source>
</reference>
<evidence type="ECO:0000313" key="2">
    <source>
        <dbReference type="EMBL" id="KON34083.1"/>
    </source>
</evidence>
<evidence type="ECO:0000313" key="3">
    <source>
        <dbReference type="Proteomes" id="UP000037237"/>
    </source>
</evidence>
<protein>
    <recommendedName>
        <fullName evidence="1">NAD-dependent epimerase/dehydratase domain-containing protein</fullName>
    </recommendedName>
</protein>
<dbReference type="SUPFAM" id="SSF51735">
    <property type="entry name" value="NAD(P)-binding Rossmann-fold domains"/>
    <property type="match status" value="1"/>
</dbReference>
<evidence type="ECO:0000259" key="1">
    <source>
        <dbReference type="Pfam" id="PF01370"/>
    </source>
</evidence>
<organism evidence="2 3">
    <name type="scientific">miscellaneous Crenarchaeota group-1 archaeon SG8-32-1</name>
    <dbReference type="NCBI Taxonomy" id="1685124"/>
    <lineage>
        <taxon>Archaea</taxon>
        <taxon>Candidatus Bathyarchaeota</taxon>
        <taxon>MCG-1</taxon>
    </lineage>
</organism>
<dbReference type="Gene3D" id="3.40.50.720">
    <property type="entry name" value="NAD(P)-binding Rossmann-like Domain"/>
    <property type="match status" value="1"/>
</dbReference>